<dbReference type="WBParaSite" id="Pan_g22039.t1">
    <property type="protein sequence ID" value="Pan_g22039.t1"/>
    <property type="gene ID" value="Pan_g22039"/>
</dbReference>
<reference evidence="3" key="2">
    <citation type="submission" date="2020-10" db="UniProtKB">
        <authorList>
            <consortium name="WormBaseParasite"/>
        </authorList>
    </citation>
    <scope>IDENTIFICATION</scope>
</reference>
<feature type="compositionally biased region" description="Low complexity" evidence="1">
    <location>
        <begin position="315"/>
        <end position="327"/>
    </location>
</feature>
<feature type="region of interest" description="Disordered" evidence="1">
    <location>
        <begin position="313"/>
        <end position="332"/>
    </location>
</feature>
<accession>A0A7E4VLL7</accession>
<evidence type="ECO:0000313" key="2">
    <source>
        <dbReference type="Proteomes" id="UP000492821"/>
    </source>
</evidence>
<dbReference type="AlphaFoldDB" id="A0A7E4VLL7"/>
<organism evidence="2 3">
    <name type="scientific">Panagrellus redivivus</name>
    <name type="common">Microworm</name>
    <dbReference type="NCBI Taxonomy" id="6233"/>
    <lineage>
        <taxon>Eukaryota</taxon>
        <taxon>Metazoa</taxon>
        <taxon>Ecdysozoa</taxon>
        <taxon>Nematoda</taxon>
        <taxon>Chromadorea</taxon>
        <taxon>Rhabditida</taxon>
        <taxon>Tylenchina</taxon>
        <taxon>Panagrolaimomorpha</taxon>
        <taxon>Panagrolaimoidea</taxon>
        <taxon>Panagrolaimidae</taxon>
        <taxon>Panagrellus</taxon>
    </lineage>
</organism>
<reference evidence="2" key="1">
    <citation type="journal article" date="2013" name="Genetics">
        <title>The draft genome and transcriptome of Panagrellus redivivus are shaped by the harsh demands of a free-living lifestyle.</title>
        <authorList>
            <person name="Srinivasan J."/>
            <person name="Dillman A.R."/>
            <person name="Macchietto M.G."/>
            <person name="Heikkinen L."/>
            <person name="Lakso M."/>
            <person name="Fracchia K.M."/>
            <person name="Antoshechkin I."/>
            <person name="Mortazavi A."/>
            <person name="Wong G."/>
            <person name="Sternberg P.W."/>
        </authorList>
    </citation>
    <scope>NUCLEOTIDE SEQUENCE [LARGE SCALE GENOMIC DNA]</scope>
    <source>
        <strain evidence="2">MT8872</strain>
    </source>
</reference>
<keyword evidence="2" id="KW-1185">Reference proteome</keyword>
<feature type="region of interest" description="Disordered" evidence="1">
    <location>
        <begin position="1"/>
        <end position="22"/>
    </location>
</feature>
<proteinExistence type="predicted"/>
<evidence type="ECO:0000313" key="3">
    <source>
        <dbReference type="WBParaSite" id="Pan_g22039.t1"/>
    </source>
</evidence>
<evidence type="ECO:0000256" key="1">
    <source>
        <dbReference type="SAM" id="MobiDB-lite"/>
    </source>
</evidence>
<sequence length="410" mass="44636">MSRNSKERSLERDITRFPGYGDRVGSGVEFAPNFWTGGELVTDPTLVNKSLKPRRMYYSPIGDGVVAADGVEMKRLPRDTTPRVSVTHQRIVEKGDPGRDGVRIVEKQWTTGGDGGSLHGGSRAGSEFGGGFPESGRDSRATNVASPLGSLADPMAYANNLGGQPPAGPGTSGYGTAPSRLNSTPLGDVYRTPNANPSDKYGTLGSRDPYSTLGSTRSEPPKNDYLNGLGPDSRYGSINDFGGPQSGRTSTTSALLSEPGMRYEMKKDYKISNPKELIHQYATQTPIQTIDGFEQLPDAGVTRTVKSSYHKTTTEETYSPYPPYHTHSGADVPNPLKFVRQIRDEGLTPRQHQANQNVGPLVQGDVFTDRKVQEIRQQTQTRNRHVPDVDDLTSRLMQGLQTGHPTPPKY</sequence>
<dbReference type="Proteomes" id="UP000492821">
    <property type="component" value="Unassembled WGS sequence"/>
</dbReference>
<name>A0A7E4VLL7_PANRE</name>
<feature type="region of interest" description="Disordered" evidence="1">
    <location>
        <begin position="109"/>
        <end position="253"/>
    </location>
</feature>
<feature type="compositionally biased region" description="Gly residues" evidence="1">
    <location>
        <begin position="112"/>
        <end position="133"/>
    </location>
</feature>
<protein>
    <submittedName>
        <fullName evidence="3">ZM domain-containing protein</fullName>
    </submittedName>
</protein>
<feature type="compositionally biased region" description="Basic and acidic residues" evidence="1">
    <location>
        <begin position="1"/>
        <end position="15"/>
    </location>
</feature>
<feature type="region of interest" description="Disordered" evidence="1">
    <location>
        <begin position="375"/>
        <end position="410"/>
    </location>
</feature>
<feature type="compositionally biased region" description="Polar residues" evidence="1">
    <location>
        <begin position="395"/>
        <end position="404"/>
    </location>
</feature>